<feature type="compositionally biased region" description="Polar residues" evidence="1">
    <location>
        <begin position="54"/>
        <end position="63"/>
    </location>
</feature>
<dbReference type="AlphaFoldDB" id="Q4RSZ6"/>
<accession>Q4RSZ6</accession>
<reference evidence="3" key="1">
    <citation type="journal article" date="2004" name="Nature">
        <title>Genome duplication in the teleost fish Tetraodon nigroviridis reveals the early vertebrate proto-karyotype.</title>
        <authorList>
            <person name="Jaillon O."/>
            <person name="Aury J.-M."/>
            <person name="Brunet F."/>
            <person name="Petit J.-L."/>
            <person name="Stange-Thomann N."/>
            <person name="Mauceli E."/>
            <person name="Bouneau L."/>
            <person name="Fischer C."/>
            <person name="Ozouf-Costaz C."/>
            <person name="Bernot A."/>
            <person name="Nicaud S."/>
            <person name="Jaffe D."/>
            <person name="Fisher S."/>
            <person name="Lutfalla G."/>
            <person name="Dossat C."/>
            <person name="Segurens B."/>
            <person name="Dasilva C."/>
            <person name="Salanoubat M."/>
            <person name="Levy M."/>
            <person name="Boudet N."/>
            <person name="Castellano S."/>
            <person name="Anthouard V."/>
            <person name="Jubin C."/>
            <person name="Castelli V."/>
            <person name="Katinka M."/>
            <person name="Vacherie B."/>
            <person name="Biemont C."/>
            <person name="Skalli Z."/>
            <person name="Cattolico L."/>
            <person name="Poulain J."/>
            <person name="De Berardinis V."/>
            <person name="Cruaud C."/>
            <person name="Duprat S."/>
            <person name="Brottier P."/>
            <person name="Coutanceau J.-P."/>
            <person name="Gouzy J."/>
            <person name="Parra G."/>
            <person name="Lardier G."/>
            <person name="Chapple C."/>
            <person name="McKernan K.J."/>
            <person name="McEwan P."/>
            <person name="Bosak S."/>
            <person name="Kellis M."/>
            <person name="Volff J.-N."/>
            <person name="Guigo R."/>
            <person name="Zody M.C."/>
            <person name="Mesirov J."/>
            <person name="Lindblad-Toh K."/>
            <person name="Birren B."/>
            <person name="Nusbaum C."/>
            <person name="Kahn D."/>
            <person name="Robinson-Rechavi M."/>
            <person name="Laudet V."/>
            <person name="Schachter V."/>
            <person name="Quetier F."/>
            <person name="Saurin W."/>
            <person name="Scarpelli C."/>
            <person name="Wincker P."/>
            <person name="Lander E.S."/>
            <person name="Weissenbach J."/>
            <person name="Roest Crollius H."/>
        </authorList>
    </citation>
    <scope>NUCLEOTIDE SEQUENCE [LARGE SCALE GENOMIC DNA]</scope>
</reference>
<protein>
    <submittedName>
        <fullName evidence="3">(spotted green pufferfish) hypothetical protein</fullName>
    </submittedName>
</protein>
<sequence length="63" mass="7126">MGPRQRESESALCRKTLLWAVLLLWLSDCADGTWKTGLYKPHSTGTHPREQAAASHTSVYQRK</sequence>
<feature type="region of interest" description="Disordered" evidence="1">
    <location>
        <begin position="39"/>
        <end position="63"/>
    </location>
</feature>
<evidence type="ECO:0000313" key="3">
    <source>
        <dbReference type="EMBL" id="CAG08486.1"/>
    </source>
</evidence>
<evidence type="ECO:0000256" key="1">
    <source>
        <dbReference type="SAM" id="MobiDB-lite"/>
    </source>
</evidence>
<evidence type="ECO:0000256" key="2">
    <source>
        <dbReference type="SAM" id="SignalP"/>
    </source>
</evidence>
<dbReference type="KEGG" id="tng:GSTEN00029485G001"/>
<feature type="signal peptide" evidence="2">
    <location>
        <begin position="1"/>
        <end position="32"/>
    </location>
</feature>
<organism evidence="3">
    <name type="scientific">Tetraodon nigroviridis</name>
    <name type="common">Spotted green pufferfish</name>
    <name type="synonym">Chelonodon nigroviridis</name>
    <dbReference type="NCBI Taxonomy" id="99883"/>
    <lineage>
        <taxon>Eukaryota</taxon>
        <taxon>Metazoa</taxon>
        <taxon>Chordata</taxon>
        <taxon>Craniata</taxon>
        <taxon>Vertebrata</taxon>
        <taxon>Euteleostomi</taxon>
        <taxon>Actinopterygii</taxon>
        <taxon>Neopterygii</taxon>
        <taxon>Teleostei</taxon>
        <taxon>Neoteleostei</taxon>
        <taxon>Acanthomorphata</taxon>
        <taxon>Eupercaria</taxon>
        <taxon>Tetraodontiformes</taxon>
        <taxon>Tetradontoidea</taxon>
        <taxon>Tetraodontidae</taxon>
        <taxon>Tetraodon</taxon>
    </lineage>
</organism>
<name>Q4RSZ6_TETNG</name>
<keyword evidence="2" id="KW-0732">Signal</keyword>
<dbReference type="EMBL" id="CAAE01014999">
    <property type="protein sequence ID" value="CAG08486.1"/>
    <property type="molecule type" value="Genomic_DNA"/>
</dbReference>
<proteinExistence type="predicted"/>
<feature type="chain" id="PRO_5004243285" evidence="2">
    <location>
        <begin position="33"/>
        <end position="63"/>
    </location>
</feature>
<gene>
    <name evidence="3" type="ORF">GSTENG00029485001</name>
</gene>
<comment type="caution">
    <text evidence="3">The sequence shown here is derived from an EMBL/GenBank/DDBJ whole genome shotgun (WGS) entry which is preliminary data.</text>
</comment>
<reference evidence="3" key="2">
    <citation type="submission" date="2004-02" db="EMBL/GenBank/DDBJ databases">
        <authorList>
            <consortium name="Genoscope"/>
            <consortium name="Whitehead Institute Centre for Genome Research"/>
        </authorList>
    </citation>
    <scope>NUCLEOTIDE SEQUENCE</scope>
</reference>